<evidence type="ECO:0000313" key="2">
    <source>
        <dbReference type="Proteomes" id="UP000192273"/>
    </source>
</evidence>
<reference evidence="1 2" key="1">
    <citation type="submission" date="2017-03" db="EMBL/GenBank/DDBJ databases">
        <title>Genome Sequence of Roseovarius mucosus strain SMR3 Isolated from a culture of the Diatom Skeletonema marinoi.</title>
        <authorList>
            <person name="Topel M."/>
            <person name="Pinder M."/>
            <person name="Johansson O.N."/>
            <person name="Kourtchenko O."/>
            <person name="Godhe A."/>
            <person name="Clarke A.K."/>
        </authorList>
    </citation>
    <scope>NUCLEOTIDE SEQUENCE [LARGE SCALE GENOMIC DNA]</scope>
    <source>
        <strain evidence="1 2">SMR3</strain>
    </source>
</reference>
<dbReference type="RefSeq" id="WP_157667269.1">
    <property type="nucleotide sequence ID" value="NZ_CP020474.1"/>
</dbReference>
<dbReference type="KEGG" id="rmm:ROSMUCSMR3_01388"/>
<accession>A0A1V0RMB3</accession>
<proteinExistence type="predicted"/>
<dbReference type="AlphaFoldDB" id="A0A1V0RMB3"/>
<sequence>MANAVSNMLPDGQKDLTRRAVLRGLSYSTAAVTGPMPAFAAALADDTPVLPGAEHLNHPILSLPFVRDVTTEERASGAAPRCFWQVAPTGDYGADCATGARYAAAALDYMVAENTAQILQWAVFDMMAMCRPRSGIEVGFLSTFGRIATRAHAAHLREGGLA</sequence>
<dbReference type="EMBL" id="CP020474">
    <property type="protein sequence ID" value="ARE82881.1"/>
    <property type="molecule type" value="Genomic_DNA"/>
</dbReference>
<dbReference type="OrthoDB" id="7876557at2"/>
<gene>
    <name evidence="1" type="ORF">ROSMUCSMR3_01388</name>
</gene>
<organism evidence="1 2">
    <name type="scientific">Roseovarius mucosus</name>
    <dbReference type="NCBI Taxonomy" id="215743"/>
    <lineage>
        <taxon>Bacteria</taxon>
        <taxon>Pseudomonadati</taxon>
        <taxon>Pseudomonadota</taxon>
        <taxon>Alphaproteobacteria</taxon>
        <taxon>Rhodobacterales</taxon>
        <taxon>Roseobacteraceae</taxon>
        <taxon>Roseovarius</taxon>
    </lineage>
</organism>
<evidence type="ECO:0000313" key="1">
    <source>
        <dbReference type="EMBL" id="ARE82881.1"/>
    </source>
</evidence>
<dbReference type="Proteomes" id="UP000192273">
    <property type="component" value="Chromosome"/>
</dbReference>
<protein>
    <submittedName>
        <fullName evidence="1">Uncharacterized protein</fullName>
    </submittedName>
</protein>
<keyword evidence="2" id="KW-1185">Reference proteome</keyword>
<name>A0A1V0RMB3_9RHOB</name>